<dbReference type="SUPFAM" id="SSF48403">
    <property type="entry name" value="Ankyrin repeat"/>
    <property type="match status" value="1"/>
</dbReference>
<dbReference type="CDD" id="cd00030">
    <property type="entry name" value="C2"/>
    <property type="match status" value="4"/>
</dbReference>
<dbReference type="PANTHER" id="PTHR47800">
    <property type="entry name" value="C2 DOMAIN-CONTAINING PROTEIN"/>
    <property type="match status" value="1"/>
</dbReference>
<sequence>MMDNRFTRPSTHGSGRPPSPDAFNDFFHSVTTCQYEAVQRCFEREDPAPYMQATDQTLKTCLHLAAKAGSADLAHLFITLGAAIEARERIGRTPLHLACEYGHEKAVECLLHAGANLEARDGLGRTPFHLGCCSENRNVVSILLHSKPSLIHATDKHERTGLYYAVLSRHWSGQDITKLLLAKGADVNARDLYGRTPLHYACEEGQSKVVPLLLRNGADPHIQDTVGRKSPLQMAATPLIRDQIKSHLGQKGELPIAESRATEGAVDQATSPMQRLTMPQQPFNPPAEDKREREQQLAVEPSRPGPKEGLLSALSVSTGPLRERFMRLMLRVQQGGLDDLQHIKQPHLFTASWMEAIHTHQQLFSSISKVSSVETALRVFNLLHPPTHIPPSKGDEHEIAAYYTQFGPLPTVPLALKDTTIDQKGDERSRFVPVTARERVMVEEIDRLLKDSDAHKKTIHDLHHTIQDMKSKVEGSFDAREVAAVRDDTERMRQELTKKELALKDMEQQLRAADRSLRFTQEELQRHMMEGGDLRTKMAMMAKQAEGYANQEAHLKFLRQQLESVQEVLKQVQQEKGAAEGAAIAARRDLATALQDLEYFKKHAGQMGGPSDDKYRSLEQQLAALRKDNEGLQKQLAMMRQALQEEQTRVADLQNTLRMRETAPRHPEMKEPPPHVPPPAHVPAGPPLSPPVPVPTARPTQPQELERGYPSPTETIPVSPPQAIPPPPVTMPDLIGTLSMTCWSAVGVRAADAAPRGGEATSDPYCKVLVPSPKGGFHTWNTETIVKTLHPIWKETKDFQVPLPSPHNTTDAPSEVLIEVWDSDWGKDNFLGEVRIPFPQSFLRNCYETLQRRGGVRPLLEKQLRRVQSNPQKAKEAAEGCLCVELLWSPPENLAESAIVPRTAYDAHGGATILPARPEVSVVVDPGLEQAFVGKLTVKCLSAFGLRAADSTMMGLSKGLSDPYCKVCVSECEKSKPTTWRTKTINETLDPVWNEANDFFISFNQRPVGEAGSYVVEVWDADAVMGVNFEKDDFLGEITLPIPKNATEPTISHVHQALMGNPAKEDKNALGKVTGQLSLEVQWAPFLAAPDAKPTVLHEMGTAAPFSGKLIVVCVAATALVPPGATKNSPKQKQNPVNAYCKMFTQCTSTEKPDVWQSKVVKHNNSPVWQQDKEWDVNLPRELGPSESLVLVEVWASRLGSDAFLGQVAFPAPTKRGTTRYQLPLTGDPEKGRSSGGGSLAIDITWRPHIDMDKEEPEIVECEVLAEDGESLPYVGNLRIKCISASGLRAADTTMFGRPTTSDPYAKVCLATGGPGSRKHSWQTKVVKKNLSPVWDEQHGFYINSQTSPNEWTGESKPTILIEVFDSDLGPDDFLGEVHLPFPIKGGRKTFQQPLQSNKKKSSAEAQGLISLEIEWEPRYELEEVTQQVMQVPDKGLTTDLSMAAGPPPPPQTFEGDFKIECLSAQGLRAADRSMWGFGKLTISDPFCRFLVPAQPKTHSKPQVWETSVKCKTLDPVWKESKSFKINWPQREGPSEPVLVEVWDSDTLGKDFLGEATFPLPQDISRPSVQEVTLSLQSNTQKCRDPAQGQLFLVTTWTPLHMPQQQAPSAGDMTMTQPPQTRKQGGVPPVDLDVASHAVPTPYHSFPPSSAGGLASRGPSGVGGPASPFQAAASPLHSTSEVTGAAGTPYQTMQTPYGTLSQHQQQQQPPQQPPPAQPPVPSKLVVNIKEAHDLAAADGWMRKSDPYMVVKLRANGWESPTQQTEHISQNLNPKWNKSLTFTDLPPGAAERGVECVCEVYDYDMIKSRGGDDFLGCMTVRVPPHSLQFGTGDVVERLVAKEGVRSKVDVKGEIVLGFSWQQ</sequence>
<dbReference type="OrthoDB" id="448998at2759"/>
<dbReference type="VEuPathDB" id="CryptoDB:Vbra_22534"/>
<feature type="domain" description="C2" evidence="4">
    <location>
        <begin position="1090"/>
        <end position="1225"/>
    </location>
</feature>
<dbReference type="SMART" id="SM00248">
    <property type="entry name" value="ANK"/>
    <property type="match status" value="5"/>
</dbReference>
<evidence type="ECO:0000256" key="3">
    <source>
        <dbReference type="SAM" id="MobiDB-lite"/>
    </source>
</evidence>
<feature type="domain" description="C2" evidence="4">
    <location>
        <begin position="719"/>
        <end position="851"/>
    </location>
</feature>
<dbReference type="Gene3D" id="2.60.40.150">
    <property type="entry name" value="C2 domain"/>
    <property type="match status" value="6"/>
</dbReference>
<feature type="compositionally biased region" description="Polar residues" evidence="3">
    <location>
        <begin position="268"/>
        <end position="281"/>
    </location>
</feature>
<dbReference type="Proteomes" id="UP000041254">
    <property type="component" value="Unassembled WGS sequence"/>
</dbReference>
<accession>A0A0G4EU12</accession>
<feature type="coiled-coil region" evidence="2">
    <location>
        <begin position="489"/>
        <end position="523"/>
    </location>
</feature>
<dbReference type="Pfam" id="PF00168">
    <property type="entry name" value="C2"/>
    <property type="match status" value="6"/>
</dbReference>
<keyword evidence="2" id="KW-0175">Coiled coil</keyword>
<feature type="region of interest" description="Disordered" evidence="3">
    <location>
        <begin position="254"/>
        <end position="312"/>
    </location>
</feature>
<dbReference type="STRING" id="1169540.A0A0G4EU12"/>
<protein>
    <recommendedName>
        <fullName evidence="4">C2 domain-containing protein</fullName>
    </recommendedName>
</protein>
<feature type="compositionally biased region" description="Polar residues" evidence="3">
    <location>
        <begin position="1689"/>
        <end position="1703"/>
    </location>
</feature>
<dbReference type="Pfam" id="PF12796">
    <property type="entry name" value="Ank_2"/>
    <property type="match status" value="2"/>
</dbReference>
<feature type="domain" description="C2" evidence="4">
    <location>
        <begin position="1253"/>
        <end position="1395"/>
    </location>
</feature>
<feature type="compositionally biased region" description="Polar residues" evidence="3">
    <location>
        <begin position="1603"/>
        <end position="1623"/>
    </location>
</feature>
<evidence type="ECO:0000313" key="5">
    <source>
        <dbReference type="EMBL" id="CEM01880.1"/>
    </source>
</evidence>
<dbReference type="InParanoid" id="A0A0G4EU12"/>
<dbReference type="PANTHER" id="PTHR47800:SF5">
    <property type="entry name" value="FER-1-LIKE PROTEIN 6"/>
    <property type="match status" value="1"/>
</dbReference>
<feature type="compositionally biased region" description="Pro residues" evidence="3">
    <location>
        <begin position="674"/>
        <end position="696"/>
    </location>
</feature>
<dbReference type="InterPro" id="IPR035892">
    <property type="entry name" value="C2_domain_sf"/>
</dbReference>
<feature type="repeat" description="ANK" evidence="1">
    <location>
        <begin position="193"/>
        <end position="225"/>
    </location>
</feature>
<organism evidence="5 6">
    <name type="scientific">Vitrella brassicaformis (strain CCMP3155)</name>
    <dbReference type="NCBI Taxonomy" id="1169540"/>
    <lineage>
        <taxon>Eukaryota</taxon>
        <taxon>Sar</taxon>
        <taxon>Alveolata</taxon>
        <taxon>Colpodellida</taxon>
        <taxon>Vitrellaceae</taxon>
        <taxon>Vitrella</taxon>
    </lineage>
</organism>
<feature type="repeat" description="ANK" evidence="1">
    <location>
        <begin position="90"/>
        <end position="122"/>
    </location>
</feature>
<proteinExistence type="predicted"/>
<evidence type="ECO:0000256" key="1">
    <source>
        <dbReference type="PROSITE-ProRule" id="PRU00023"/>
    </source>
</evidence>
<keyword evidence="6" id="KW-1185">Reference proteome</keyword>
<dbReference type="InterPro" id="IPR036770">
    <property type="entry name" value="Ankyrin_rpt-contain_sf"/>
</dbReference>
<feature type="compositionally biased region" description="Pro residues" evidence="3">
    <location>
        <begin position="1710"/>
        <end position="1721"/>
    </location>
</feature>
<dbReference type="InterPro" id="IPR002110">
    <property type="entry name" value="Ankyrin_rpt"/>
</dbReference>
<feature type="domain" description="C2" evidence="4">
    <location>
        <begin position="1437"/>
        <end position="1576"/>
    </location>
</feature>
<feature type="region of interest" description="Disordered" evidence="3">
    <location>
        <begin position="1"/>
        <end position="21"/>
    </location>
</feature>
<dbReference type="GO" id="GO:0010628">
    <property type="term" value="P:positive regulation of gene expression"/>
    <property type="evidence" value="ECO:0007669"/>
    <property type="project" value="TreeGrafter"/>
</dbReference>
<dbReference type="PROSITE" id="PS50297">
    <property type="entry name" value="ANK_REP_REGION"/>
    <property type="match status" value="3"/>
</dbReference>
<feature type="domain" description="C2" evidence="4">
    <location>
        <begin position="1705"/>
        <end position="1837"/>
    </location>
</feature>
<dbReference type="PROSITE" id="PS50088">
    <property type="entry name" value="ANK_REPEAT"/>
    <property type="match status" value="4"/>
</dbReference>
<evidence type="ECO:0000256" key="2">
    <source>
        <dbReference type="SAM" id="Coils"/>
    </source>
</evidence>
<dbReference type="Gene3D" id="1.25.40.20">
    <property type="entry name" value="Ankyrin repeat-containing domain"/>
    <property type="match status" value="2"/>
</dbReference>
<feature type="compositionally biased region" description="Basic and acidic residues" evidence="3">
    <location>
        <begin position="663"/>
        <end position="673"/>
    </location>
</feature>
<dbReference type="InterPro" id="IPR000008">
    <property type="entry name" value="C2_dom"/>
</dbReference>
<keyword evidence="1" id="KW-0040">ANK repeat</keyword>
<dbReference type="PRINTS" id="PR01415">
    <property type="entry name" value="ANKYRIN"/>
</dbReference>
<feature type="region of interest" description="Disordered" evidence="3">
    <location>
        <begin position="1219"/>
        <end position="1238"/>
    </location>
</feature>
<dbReference type="SMART" id="SM00239">
    <property type="entry name" value="C2"/>
    <property type="match status" value="6"/>
</dbReference>
<evidence type="ECO:0000313" key="6">
    <source>
        <dbReference type="Proteomes" id="UP000041254"/>
    </source>
</evidence>
<feature type="region of interest" description="Disordered" evidence="3">
    <location>
        <begin position="1603"/>
        <end position="1722"/>
    </location>
</feature>
<name>A0A0G4EU12_VITBC</name>
<dbReference type="EMBL" id="CDMY01000312">
    <property type="protein sequence ID" value="CEM01880.1"/>
    <property type="molecule type" value="Genomic_DNA"/>
</dbReference>
<dbReference type="PROSITE" id="PS50004">
    <property type="entry name" value="C2"/>
    <property type="match status" value="6"/>
</dbReference>
<feature type="repeat" description="ANK" evidence="1">
    <location>
        <begin position="157"/>
        <end position="192"/>
    </location>
</feature>
<feature type="repeat" description="ANK" evidence="1">
    <location>
        <begin position="57"/>
        <end position="89"/>
    </location>
</feature>
<evidence type="ECO:0000259" key="4">
    <source>
        <dbReference type="PROSITE" id="PS50004"/>
    </source>
</evidence>
<feature type="coiled-coil region" evidence="2">
    <location>
        <begin position="548"/>
        <end position="582"/>
    </location>
</feature>
<reference evidence="5 6" key="1">
    <citation type="submission" date="2014-11" db="EMBL/GenBank/DDBJ databases">
        <authorList>
            <person name="Zhu J."/>
            <person name="Qi W."/>
            <person name="Song R."/>
        </authorList>
    </citation>
    <scope>NUCLEOTIDE SEQUENCE [LARGE SCALE GENOMIC DNA]</scope>
</reference>
<dbReference type="SUPFAM" id="SSF49562">
    <property type="entry name" value="C2 domain (Calcium/lipid-binding domain, CaLB)"/>
    <property type="match status" value="6"/>
</dbReference>
<feature type="region of interest" description="Disordered" evidence="3">
    <location>
        <begin position="663"/>
        <end position="725"/>
    </location>
</feature>
<gene>
    <name evidence="5" type="ORF">Vbra_22534</name>
</gene>
<feature type="domain" description="C2" evidence="4">
    <location>
        <begin position="914"/>
        <end position="1055"/>
    </location>
</feature>
<feature type="coiled-coil region" evidence="2">
    <location>
        <begin position="615"/>
        <end position="656"/>
    </location>
</feature>